<dbReference type="Proteomes" id="UP000184236">
    <property type="component" value="Unassembled WGS sequence"/>
</dbReference>
<evidence type="ECO:0000313" key="2">
    <source>
        <dbReference type="Proteomes" id="UP000184236"/>
    </source>
</evidence>
<organism evidence="1 2">
    <name type="scientific">Chryseobacterium takakiae</name>
    <dbReference type="NCBI Taxonomy" id="1302685"/>
    <lineage>
        <taxon>Bacteria</taxon>
        <taxon>Pseudomonadati</taxon>
        <taxon>Bacteroidota</taxon>
        <taxon>Flavobacteriia</taxon>
        <taxon>Flavobacteriales</taxon>
        <taxon>Weeksellaceae</taxon>
        <taxon>Chryseobacterium group</taxon>
        <taxon>Chryseobacterium</taxon>
    </lineage>
</organism>
<dbReference type="STRING" id="1302685.SAMN05444408_1216"/>
<evidence type="ECO:0000313" key="1">
    <source>
        <dbReference type="EMBL" id="SHF44097.1"/>
    </source>
</evidence>
<proteinExistence type="predicted"/>
<sequence>MKRLHSYGVLKKKYNSYTDKAPKGSYFIKYTINKI</sequence>
<dbReference type="AlphaFoldDB" id="A0A1M5BPD9"/>
<dbReference type="EMBL" id="FQVO01000021">
    <property type="protein sequence ID" value="SHF44097.1"/>
    <property type="molecule type" value="Genomic_DNA"/>
</dbReference>
<accession>A0A1M5BPD9</accession>
<keyword evidence="2" id="KW-1185">Reference proteome</keyword>
<name>A0A1M5BPD9_9FLAO</name>
<gene>
    <name evidence="1" type="ORF">SAMN05444408_1216</name>
</gene>
<reference evidence="2" key="1">
    <citation type="submission" date="2016-11" db="EMBL/GenBank/DDBJ databases">
        <authorList>
            <person name="Varghese N."/>
            <person name="Submissions S."/>
        </authorList>
    </citation>
    <scope>NUCLEOTIDE SEQUENCE [LARGE SCALE GENOMIC DNA]</scope>
    <source>
        <strain evidence="2">DSM 26898</strain>
    </source>
</reference>
<protein>
    <submittedName>
        <fullName evidence="1">Uncharacterized protein</fullName>
    </submittedName>
</protein>